<name>A0A2A9NC93_9AGAR</name>
<dbReference type="EMBL" id="KZ302477">
    <property type="protein sequence ID" value="PFH45233.1"/>
    <property type="molecule type" value="Genomic_DNA"/>
</dbReference>
<accession>A0A2A9NC93</accession>
<dbReference type="Proteomes" id="UP000242287">
    <property type="component" value="Unassembled WGS sequence"/>
</dbReference>
<protein>
    <recommendedName>
        <fullName evidence="3">Ricin B lectin domain-containing protein</fullName>
    </recommendedName>
</protein>
<dbReference type="SUPFAM" id="SSF50370">
    <property type="entry name" value="Ricin B-like lectins"/>
    <property type="match status" value="1"/>
</dbReference>
<evidence type="ECO:0008006" key="3">
    <source>
        <dbReference type="Google" id="ProtNLM"/>
    </source>
</evidence>
<evidence type="ECO:0000313" key="1">
    <source>
        <dbReference type="EMBL" id="PFH45233.1"/>
    </source>
</evidence>
<organism evidence="1 2">
    <name type="scientific">Amanita thiersii Skay4041</name>
    <dbReference type="NCBI Taxonomy" id="703135"/>
    <lineage>
        <taxon>Eukaryota</taxon>
        <taxon>Fungi</taxon>
        <taxon>Dikarya</taxon>
        <taxon>Basidiomycota</taxon>
        <taxon>Agaricomycotina</taxon>
        <taxon>Agaricomycetes</taxon>
        <taxon>Agaricomycetidae</taxon>
        <taxon>Agaricales</taxon>
        <taxon>Pluteineae</taxon>
        <taxon>Amanitaceae</taxon>
        <taxon>Amanita</taxon>
    </lineage>
</organism>
<sequence>MEQVSIPLFFPQGLYVIQSTLSPNYCLTQDGYMTSKNASDQAQQWHIAHVQHGGKLVYMIKNQSTLNSLRVKFEPASNPNTDSLAWIIDTQFGEFMYMDTINHV</sequence>
<keyword evidence="2" id="KW-1185">Reference proteome</keyword>
<dbReference type="InterPro" id="IPR035992">
    <property type="entry name" value="Ricin_B-like_lectins"/>
</dbReference>
<proteinExistence type="predicted"/>
<reference evidence="1 2" key="1">
    <citation type="submission" date="2014-02" db="EMBL/GenBank/DDBJ databases">
        <title>Transposable element dynamics among asymbiotic and ectomycorrhizal Amanita fungi.</title>
        <authorList>
            <consortium name="DOE Joint Genome Institute"/>
            <person name="Hess J."/>
            <person name="Skrede I."/>
            <person name="Wolfe B."/>
            <person name="LaButti K."/>
            <person name="Ohm R.A."/>
            <person name="Grigoriev I.V."/>
            <person name="Pringle A."/>
        </authorList>
    </citation>
    <scope>NUCLEOTIDE SEQUENCE [LARGE SCALE GENOMIC DNA]</scope>
    <source>
        <strain evidence="1 2">SKay4041</strain>
    </source>
</reference>
<evidence type="ECO:0000313" key="2">
    <source>
        <dbReference type="Proteomes" id="UP000242287"/>
    </source>
</evidence>
<gene>
    <name evidence="1" type="ORF">AMATHDRAFT_51752</name>
</gene>
<dbReference type="AlphaFoldDB" id="A0A2A9NC93"/>